<reference evidence="5 6" key="1">
    <citation type="journal article" date="2017" name="Antonie Van Leeuwenhoek">
        <title>Phylogenomic resolution of the bacterial genus Pantoea and its relationship with Erwinia and Tatumella.</title>
        <authorList>
            <person name="Palmer M."/>
            <person name="Steenkamp E.T."/>
            <person name="Coetzee M.P."/>
            <person name="Chan W.Y."/>
            <person name="van Zyl E."/>
            <person name="De Maayer P."/>
            <person name="Coutinho T.A."/>
            <person name="Blom J."/>
            <person name="Smits T.H."/>
            <person name="Duffy B."/>
            <person name="Venter S.N."/>
        </authorList>
    </citation>
    <scope>NUCLEOTIDE SEQUENCE [LARGE SCALE GENOMIC DNA]</scope>
    <source>
        <strain evidence="5 6">LMG 2657</strain>
    </source>
</reference>
<keyword evidence="2" id="KW-0238">DNA-binding</keyword>
<protein>
    <recommendedName>
        <fullName evidence="4">HTH araC/xylS-type domain-containing protein</fullName>
    </recommendedName>
</protein>
<dbReference type="Gene3D" id="1.10.10.60">
    <property type="entry name" value="Homeodomain-like"/>
    <property type="match status" value="2"/>
</dbReference>
<dbReference type="Proteomes" id="UP000193749">
    <property type="component" value="Unassembled WGS sequence"/>
</dbReference>
<comment type="caution">
    <text evidence="5">The sequence shown here is derived from an EMBL/GenBank/DDBJ whole genome shotgun (WGS) entry which is preliminary data.</text>
</comment>
<evidence type="ECO:0000259" key="4">
    <source>
        <dbReference type="PROSITE" id="PS01124"/>
    </source>
</evidence>
<dbReference type="OrthoDB" id="282744at2"/>
<dbReference type="STRING" id="55209.HA50_23490"/>
<evidence type="ECO:0000313" key="5">
    <source>
        <dbReference type="EMBL" id="ORM89581.1"/>
    </source>
</evidence>
<dbReference type="RefSeq" id="WP_084879298.1">
    <property type="nucleotide sequence ID" value="NZ_JAGGMY010000005.1"/>
</dbReference>
<dbReference type="SMART" id="SM00342">
    <property type="entry name" value="HTH_ARAC"/>
    <property type="match status" value="1"/>
</dbReference>
<keyword evidence="6" id="KW-1185">Reference proteome</keyword>
<dbReference type="Pfam" id="PF12833">
    <property type="entry name" value="HTH_18"/>
    <property type="match status" value="1"/>
</dbReference>
<dbReference type="InterPro" id="IPR050959">
    <property type="entry name" value="MarA-like"/>
</dbReference>
<evidence type="ECO:0000256" key="3">
    <source>
        <dbReference type="ARBA" id="ARBA00023163"/>
    </source>
</evidence>
<dbReference type="InterPro" id="IPR018060">
    <property type="entry name" value="HTH_AraC"/>
</dbReference>
<gene>
    <name evidence="5" type="ORF">HA50_23490</name>
</gene>
<evidence type="ECO:0000256" key="2">
    <source>
        <dbReference type="ARBA" id="ARBA00023125"/>
    </source>
</evidence>
<accession>A0A1X1EKY4</accession>
<evidence type="ECO:0000256" key="1">
    <source>
        <dbReference type="ARBA" id="ARBA00023015"/>
    </source>
</evidence>
<dbReference type="AlphaFoldDB" id="A0A1X1EKY4"/>
<dbReference type="PANTHER" id="PTHR47504:SF5">
    <property type="entry name" value="RIGHT ORIGIN-BINDING PROTEIN"/>
    <property type="match status" value="1"/>
</dbReference>
<name>A0A1X1EKY4_PANCY</name>
<dbReference type="PROSITE" id="PS01124">
    <property type="entry name" value="HTH_ARAC_FAMILY_2"/>
    <property type="match status" value="1"/>
</dbReference>
<dbReference type="GO" id="GO:0043565">
    <property type="term" value="F:sequence-specific DNA binding"/>
    <property type="evidence" value="ECO:0007669"/>
    <property type="project" value="InterPro"/>
</dbReference>
<evidence type="ECO:0000313" key="6">
    <source>
        <dbReference type="Proteomes" id="UP000193749"/>
    </source>
</evidence>
<feature type="domain" description="HTH araC/xylS-type" evidence="4">
    <location>
        <begin position="8"/>
        <end position="106"/>
    </location>
</feature>
<dbReference type="PANTHER" id="PTHR47504">
    <property type="entry name" value="RIGHT ORIGIN-BINDING PROTEIN"/>
    <property type="match status" value="1"/>
</dbReference>
<dbReference type="EMBL" id="MLJI01000002">
    <property type="protein sequence ID" value="ORM89581.1"/>
    <property type="molecule type" value="Genomic_DNA"/>
</dbReference>
<keyword evidence="1" id="KW-0805">Transcription regulation</keyword>
<dbReference type="InterPro" id="IPR020449">
    <property type="entry name" value="Tscrpt_reg_AraC-type_HTH"/>
</dbReference>
<organism evidence="5 6">
    <name type="scientific">Pantoea cypripedii</name>
    <name type="common">Pectobacterium cypripedii</name>
    <name type="synonym">Erwinia cypripedii</name>
    <dbReference type="NCBI Taxonomy" id="55209"/>
    <lineage>
        <taxon>Bacteria</taxon>
        <taxon>Pseudomonadati</taxon>
        <taxon>Pseudomonadota</taxon>
        <taxon>Gammaproteobacteria</taxon>
        <taxon>Enterobacterales</taxon>
        <taxon>Erwiniaceae</taxon>
        <taxon>Pantoea</taxon>
    </lineage>
</organism>
<dbReference type="PRINTS" id="PR00032">
    <property type="entry name" value="HTHARAC"/>
</dbReference>
<dbReference type="SUPFAM" id="SSF46689">
    <property type="entry name" value="Homeodomain-like"/>
    <property type="match status" value="2"/>
</dbReference>
<dbReference type="GO" id="GO:0003700">
    <property type="term" value="F:DNA-binding transcription factor activity"/>
    <property type="evidence" value="ECO:0007669"/>
    <property type="project" value="InterPro"/>
</dbReference>
<dbReference type="InterPro" id="IPR009057">
    <property type="entry name" value="Homeodomain-like_sf"/>
</dbReference>
<keyword evidence="3" id="KW-0804">Transcription</keyword>
<proteinExistence type="predicted"/>
<sequence>MNQYDTILALLGWIESNLTKRLTIERVSDKSGYTKFHLQRMFKSVTGRSICAYIRGRQLSMAAMELRMTKRPIIDIAAAWHFDSQQSFTRAFKKQFGYTPARYRKSDDWELEGMEIPLYLVSVDVAACISK</sequence>